<accession>A0A6P8YIQ7</accession>
<evidence type="ECO:0000313" key="4">
    <source>
        <dbReference type="RefSeq" id="XP_034236910.1"/>
    </source>
</evidence>
<dbReference type="RefSeq" id="XP_034236910.1">
    <property type="nucleotide sequence ID" value="XM_034381019.1"/>
</dbReference>
<dbReference type="InParanoid" id="A0A6P8YIQ7"/>
<organism evidence="4">
    <name type="scientific">Thrips palmi</name>
    <name type="common">Melon thrips</name>
    <dbReference type="NCBI Taxonomy" id="161013"/>
    <lineage>
        <taxon>Eukaryota</taxon>
        <taxon>Metazoa</taxon>
        <taxon>Ecdysozoa</taxon>
        <taxon>Arthropoda</taxon>
        <taxon>Hexapoda</taxon>
        <taxon>Insecta</taxon>
        <taxon>Pterygota</taxon>
        <taxon>Neoptera</taxon>
        <taxon>Paraneoptera</taxon>
        <taxon>Thysanoptera</taxon>
        <taxon>Terebrantia</taxon>
        <taxon>Thripoidea</taxon>
        <taxon>Thripidae</taxon>
        <taxon>Thrips</taxon>
    </lineage>
</organism>
<evidence type="ECO:0000313" key="3">
    <source>
        <dbReference type="Proteomes" id="UP000515158"/>
    </source>
</evidence>
<feature type="region of interest" description="Disordered" evidence="2">
    <location>
        <begin position="1"/>
        <end position="41"/>
    </location>
</feature>
<gene>
    <name evidence="4" type="primary">LOC117642634</name>
</gene>
<keyword evidence="1" id="KW-0175">Coiled coil</keyword>
<feature type="coiled-coil region" evidence="1">
    <location>
        <begin position="99"/>
        <end position="147"/>
    </location>
</feature>
<sequence length="497" mass="55686">MPPKKRTQTSLPGGADKRSKQSSPSQQRETASVESMSGEVSVKEEFATNLEENGHTMSVSRPAIWCQACDKEADGLCADLQHSLTSLRMHRAGQAAPKLQRLQTAASSARKVVAALQDARDAVEAQLQEWRARLLRLEDAERELQAAVDEGRDLQTPQLEGLDLLLRDAAGLLGAECRLQLQADAGSAQWKADLQPAAPGRSALLLCALVLQLRQEESLVRVYPSEETMDVGTLSKQKKHSRELDDVLQDSALSKVRKLEGLDCDAQPTWCKLFLQRVAPHVEWLCMERALREHLEVVRGMPSLRYLYVHLNCWDGTAFAGLPLQLEELDVRNVPVDMLESVQRMPNLRKLTLYNFHGERVEFSFPAVPALHRGLRWLTVGLWSLPSLLSLAKAHAATLLELRVLCSTHDDGRTPLYFRDLAEGLQQCGLVALRRVVLLRGTGTARHHVEKEICHAENTCTQQQQQFRDKLLVTVYCQKCDTTCPCYPDFGDFTWTD</sequence>
<name>A0A6P8YIQ7_THRPL</name>
<dbReference type="InterPro" id="IPR032675">
    <property type="entry name" value="LRR_dom_sf"/>
</dbReference>
<keyword evidence="3" id="KW-1185">Reference proteome</keyword>
<dbReference type="AlphaFoldDB" id="A0A6P8YIQ7"/>
<dbReference type="Gene3D" id="3.80.10.10">
    <property type="entry name" value="Ribonuclease Inhibitor"/>
    <property type="match status" value="1"/>
</dbReference>
<reference evidence="4" key="1">
    <citation type="submission" date="2025-08" db="UniProtKB">
        <authorList>
            <consortium name="RefSeq"/>
        </authorList>
    </citation>
    <scope>IDENTIFICATION</scope>
    <source>
        <tissue evidence="4">Total insect</tissue>
    </source>
</reference>
<dbReference type="SUPFAM" id="SSF52047">
    <property type="entry name" value="RNI-like"/>
    <property type="match status" value="1"/>
</dbReference>
<dbReference type="Proteomes" id="UP000515158">
    <property type="component" value="Unplaced"/>
</dbReference>
<evidence type="ECO:0000256" key="1">
    <source>
        <dbReference type="SAM" id="Coils"/>
    </source>
</evidence>
<dbReference type="KEGG" id="tpal:117642634"/>
<dbReference type="GeneID" id="117642634"/>
<protein>
    <submittedName>
        <fullName evidence="4">Uncharacterized protein LOC117642634</fullName>
    </submittedName>
</protein>
<evidence type="ECO:0000256" key="2">
    <source>
        <dbReference type="SAM" id="MobiDB-lite"/>
    </source>
</evidence>
<proteinExistence type="predicted"/>